<keyword evidence="4 5" id="KW-0472">Membrane</keyword>
<dbReference type="PANTHER" id="PTHR43229:SF6">
    <property type="entry name" value="ABC-TYPE MULTIDRUG TRANSPORT SYSTEM, PERMEASE COMPONENT"/>
    <property type="match status" value="1"/>
</dbReference>
<keyword evidence="3 5" id="KW-1133">Transmembrane helix</keyword>
<sequence>MRAAWAVARKELLILLRYPTWTVGLLVWPVLFPAGYVFFGRALAGPAGEGLAAFEARAGTADYVGYVLLGTTLWMVLNSALWMLGSHLRQEQWRGTLEANWVSPASRFGLLAGAGAAQVLQSLTLMGVTLVELRLLYGLEMRGSLALMALLLALSVLSVVGVGLTFASLVLWVRETEAMVFLVRGLFTVFAGITFPIDVMPAWMQGLARALPLTYAVRSLRGVALAGWGWDRVRGDALAIACFGVVSLVLGVGLFRVVERMARQTGSLAQY</sequence>
<evidence type="ECO:0000313" key="8">
    <source>
        <dbReference type="Proteomes" id="UP001333102"/>
    </source>
</evidence>
<dbReference type="PIRSF" id="PIRSF006648">
    <property type="entry name" value="DrrB"/>
    <property type="match status" value="1"/>
</dbReference>
<reference evidence="8" key="1">
    <citation type="submission" date="2023-12" db="EMBL/GenBank/DDBJ databases">
        <title>Novel isolates from deep terrestrial aquifers shed light on the physiology and ecology of the class Limnochordia.</title>
        <authorList>
            <person name="Karnachuk O.V."/>
            <person name="Lukina A.P."/>
            <person name="Avakyan M.R."/>
            <person name="Kadnikov V."/>
            <person name="Begmatov S."/>
            <person name="Beletsky A.V."/>
            <person name="Mardanov A.V."/>
            <person name="Ravin N.V."/>
        </authorList>
    </citation>
    <scope>NUCLEOTIDE SEQUENCE [LARGE SCALE GENOMIC DNA]</scope>
    <source>
        <strain evidence="8">LN</strain>
    </source>
</reference>
<protein>
    <recommendedName>
        <fullName evidence="5">Transport permease protein</fullName>
    </recommendedName>
</protein>
<keyword evidence="5" id="KW-1003">Cell membrane</keyword>
<dbReference type="RefSeq" id="WP_324670000.1">
    <property type="nucleotide sequence ID" value="NZ_CP141614.1"/>
</dbReference>
<dbReference type="InterPro" id="IPR051784">
    <property type="entry name" value="Nod_factor_ABC_transporter"/>
</dbReference>
<feature type="transmembrane region" description="Helical" evidence="5">
    <location>
        <begin position="63"/>
        <end position="84"/>
    </location>
</feature>
<dbReference type="Pfam" id="PF01061">
    <property type="entry name" value="ABC2_membrane"/>
    <property type="match status" value="1"/>
</dbReference>
<feature type="transmembrane region" description="Helical" evidence="5">
    <location>
        <begin position="105"/>
        <end position="125"/>
    </location>
</feature>
<feature type="transmembrane region" description="Helical" evidence="5">
    <location>
        <begin position="237"/>
        <end position="258"/>
    </location>
</feature>
<evidence type="ECO:0000256" key="4">
    <source>
        <dbReference type="ARBA" id="ARBA00023136"/>
    </source>
</evidence>
<organism evidence="7 8">
    <name type="scientific">Geochorda subterranea</name>
    <dbReference type="NCBI Taxonomy" id="3109564"/>
    <lineage>
        <taxon>Bacteria</taxon>
        <taxon>Bacillati</taxon>
        <taxon>Bacillota</taxon>
        <taxon>Limnochordia</taxon>
        <taxon>Limnochordales</taxon>
        <taxon>Geochordaceae</taxon>
        <taxon>Geochorda</taxon>
    </lineage>
</organism>
<dbReference type="PROSITE" id="PS51012">
    <property type="entry name" value="ABC_TM2"/>
    <property type="match status" value="1"/>
</dbReference>
<feature type="transmembrane region" description="Helical" evidence="5">
    <location>
        <begin position="21"/>
        <end position="43"/>
    </location>
</feature>
<feature type="domain" description="ABC transmembrane type-2" evidence="6">
    <location>
        <begin position="20"/>
        <end position="258"/>
    </location>
</feature>
<dbReference type="PANTHER" id="PTHR43229">
    <property type="entry name" value="NODULATION PROTEIN J"/>
    <property type="match status" value="1"/>
</dbReference>
<keyword evidence="5" id="KW-0813">Transport</keyword>
<dbReference type="EMBL" id="CP141614">
    <property type="protein sequence ID" value="WRP15594.1"/>
    <property type="molecule type" value="Genomic_DNA"/>
</dbReference>
<evidence type="ECO:0000256" key="2">
    <source>
        <dbReference type="ARBA" id="ARBA00022692"/>
    </source>
</evidence>
<name>A0ABZ1BS09_9FIRM</name>
<comment type="subcellular location">
    <subcellularLocation>
        <location evidence="5">Cell membrane</location>
        <topology evidence="5">Multi-pass membrane protein</topology>
    </subcellularLocation>
    <subcellularLocation>
        <location evidence="1">Membrane</location>
        <topology evidence="1">Multi-pass membrane protein</topology>
    </subcellularLocation>
</comment>
<keyword evidence="2 5" id="KW-0812">Transmembrane</keyword>
<comment type="similarity">
    <text evidence="5">Belongs to the ABC-2 integral membrane protein family.</text>
</comment>
<feature type="transmembrane region" description="Helical" evidence="5">
    <location>
        <begin position="185"/>
        <end position="204"/>
    </location>
</feature>
<evidence type="ECO:0000256" key="3">
    <source>
        <dbReference type="ARBA" id="ARBA00022989"/>
    </source>
</evidence>
<dbReference type="InterPro" id="IPR013525">
    <property type="entry name" value="ABC2_TM"/>
</dbReference>
<dbReference type="InterPro" id="IPR000412">
    <property type="entry name" value="ABC_2_transport"/>
</dbReference>
<keyword evidence="8" id="KW-1185">Reference proteome</keyword>
<evidence type="ECO:0000256" key="1">
    <source>
        <dbReference type="ARBA" id="ARBA00004141"/>
    </source>
</evidence>
<feature type="transmembrane region" description="Helical" evidence="5">
    <location>
        <begin position="145"/>
        <end position="173"/>
    </location>
</feature>
<dbReference type="Proteomes" id="UP001333102">
    <property type="component" value="Chromosome"/>
</dbReference>
<evidence type="ECO:0000256" key="5">
    <source>
        <dbReference type="RuleBase" id="RU361157"/>
    </source>
</evidence>
<dbReference type="InterPro" id="IPR047817">
    <property type="entry name" value="ABC2_TM_bact-type"/>
</dbReference>
<proteinExistence type="inferred from homology"/>
<evidence type="ECO:0000259" key="6">
    <source>
        <dbReference type="PROSITE" id="PS51012"/>
    </source>
</evidence>
<evidence type="ECO:0000313" key="7">
    <source>
        <dbReference type="EMBL" id="WRP15594.1"/>
    </source>
</evidence>
<accession>A0ABZ1BS09</accession>
<gene>
    <name evidence="7" type="ORF">VLY81_05375</name>
</gene>